<reference evidence="2" key="1">
    <citation type="submission" date="2023-10" db="EMBL/GenBank/DDBJ databases">
        <title>Genome assembly of Pristionchus species.</title>
        <authorList>
            <person name="Yoshida K."/>
            <person name="Sommer R.J."/>
        </authorList>
    </citation>
    <scope>NUCLEOTIDE SEQUENCE</scope>
    <source>
        <strain evidence="2">RS0144</strain>
    </source>
</reference>
<accession>A0AAV5TD05</accession>
<dbReference type="Gene3D" id="3.30.2230.10">
    <property type="entry name" value="DUSP-like"/>
    <property type="match status" value="1"/>
</dbReference>
<evidence type="ECO:0000313" key="2">
    <source>
        <dbReference type="EMBL" id="GMS93063.1"/>
    </source>
</evidence>
<protein>
    <recommendedName>
        <fullName evidence="1">DUSP domain-containing protein</fullName>
    </recommendedName>
</protein>
<feature type="non-terminal residue" evidence="2">
    <location>
        <position position="1"/>
    </location>
</feature>
<evidence type="ECO:0000259" key="1">
    <source>
        <dbReference type="PROSITE" id="PS51283"/>
    </source>
</evidence>
<dbReference type="EMBL" id="BTSX01000023">
    <property type="protein sequence ID" value="GMT08160.1"/>
    <property type="molecule type" value="Genomic_DNA"/>
</dbReference>
<proteinExistence type="predicted"/>
<name>A0AAV5TD05_9BILA</name>
<comment type="caution">
    <text evidence="2">The sequence shown here is derived from an EMBL/GenBank/DDBJ whole genome shotgun (WGS) entry which is preliminary data.</text>
</comment>
<keyword evidence="4" id="KW-1185">Reference proteome</keyword>
<gene>
    <name evidence="2" type="ORF">PENTCL1PPCAC_15238</name>
    <name evidence="3" type="ORF">PENTCL1PPCAC_30334</name>
</gene>
<dbReference type="PROSITE" id="PS51283">
    <property type="entry name" value="DUSP"/>
    <property type="match status" value="1"/>
</dbReference>
<dbReference type="EMBL" id="BTSX01000004">
    <property type="protein sequence ID" value="GMS93063.1"/>
    <property type="molecule type" value="Genomic_DNA"/>
</dbReference>
<dbReference type="InterPro" id="IPR006615">
    <property type="entry name" value="Pept_C19_DUSP"/>
</dbReference>
<dbReference type="Proteomes" id="UP001432027">
    <property type="component" value="Unassembled WGS sequence"/>
</dbReference>
<feature type="domain" description="DUSP" evidence="1">
    <location>
        <begin position="10"/>
        <end position="120"/>
    </location>
</feature>
<dbReference type="Pfam" id="PF06337">
    <property type="entry name" value="DUSP"/>
    <property type="match status" value="1"/>
</dbReference>
<evidence type="ECO:0000313" key="3">
    <source>
        <dbReference type="EMBL" id="GMT08160.1"/>
    </source>
</evidence>
<dbReference type="SUPFAM" id="SSF143791">
    <property type="entry name" value="DUSP-like"/>
    <property type="match status" value="1"/>
</dbReference>
<sequence length="176" mass="19948">EDASGASTTKDQQLSKEQLEEMMTDIELHSLELNDKWNVLSMKWWKSVLGAVEGKSSIQDIRPIDNSTIITTASDSTFSLAPNLIEKKDFITVPGTIFEALANSFGVENEQRDRIQRVVISDKRHGNILEIYPESFDVVFARDRSKKVSLYLRNDTVGSLREKALTAFRRRNLGLD</sequence>
<feature type="non-terminal residue" evidence="2">
    <location>
        <position position="176"/>
    </location>
</feature>
<dbReference type="SMART" id="SM00695">
    <property type="entry name" value="DUSP"/>
    <property type="match status" value="1"/>
</dbReference>
<dbReference type="InterPro" id="IPR035927">
    <property type="entry name" value="DUSP-like_sf"/>
</dbReference>
<organism evidence="2 4">
    <name type="scientific">Pristionchus entomophagus</name>
    <dbReference type="NCBI Taxonomy" id="358040"/>
    <lineage>
        <taxon>Eukaryota</taxon>
        <taxon>Metazoa</taxon>
        <taxon>Ecdysozoa</taxon>
        <taxon>Nematoda</taxon>
        <taxon>Chromadorea</taxon>
        <taxon>Rhabditida</taxon>
        <taxon>Rhabditina</taxon>
        <taxon>Diplogasteromorpha</taxon>
        <taxon>Diplogasteroidea</taxon>
        <taxon>Neodiplogasteridae</taxon>
        <taxon>Pristionchus</taxon>
    </lineage>
</organism>
<dbReference type="AlphaFoldDB" id="A0AAV5TD05"/>
<evidence type="ECO:0000313" key="4">
    <source>
        <dbReference type="Proteomes" id="UP001432027"/>
    </source>
</evidence>
<dbReference type="GO" id="GO:0004843">
    <property type="term" value="F:cysteine-type deubiquitinase activity"/>
    <property type="evidence" value="ECO:0007669"/>
    <property type="project" value="InterPro"/>
</dbReference>